<keyword evidence="1" id="KW-0539">Nucleus</keyword>
<organism evidence="6">
    <name type="scientific">Echinostoma caproni</name>
    <dbReference type="NCBI Taxonomy" id="27848"/>
    <lineage>
        <taxon>Eukaryota</taxon>
        <taxon>Metazoa</taxon>
        <taxon>Spiralia</taxon>
        <taxon>Lophotrochozoa</taxon>
        <taxon>Platyhelminthes</taxon>
        <taxon>Trematoda</taxon>
        <taxon>Digenea</taxon>
        <taxon>Plagiorchiida</taxon>
        <taxon>Echinostomata</taxon>
        <taxon>Echinostomatoidea</taxon>
        <taxon>Echinostomatidae</taxon>
        <taxon>Echinostoma</taxon>
    </lineage>
</organism>
<feature type="region of interest" description="Disordered" evidence="2">
    <location>
        <begin position="547"/>
        <end position="566"/>
    </location>
</feature>
<evidence type="ECO:0000259" key="3">
    <source>
        <dbReference type="SMART" id="SM01027"/>
    </source>
</evidence>
<dbReference type="GO" id="GO:0005847">
    <property type="term" value="C:mRNA cleavage and polyadenylation specificity factor complex"/>
    <property type="evidence" value="ECO:0007669"/>
    <property type="project" value="InterPro"/>
</dbReference>
<evidence type="ECO:0000313" key="5">
    <source>
        <dbReference type="Proteomes" id="UP000272942"/>
    </source>
</evidence>
<proteinExistence type="inferred from homology"/>
<reference evidence="6" key="1">
    <citation type="submission" date="2016-06" db="UniProtKB">
        <authorList>
            <consortium name="WormBaseParasite"/>
        </authorList>
    </citation>
    <scope>IDENTIFICATION</scope>
</reference>
<dbReference type="PANTHER" id="PTHR45922:SF1">
    <property type="entry name" value="CLEAVAGE AND POLYADENYLATION SPECIFICITY FACTOR SUBUNIT 2"/>
    <property type="match status" value="1"/>
</dbReference>
<dbReference type="GO" id="GO:0006398">
    <property type="term" value="P:mRNA 3'-end processing by stem-loop binding and cleavage"/>
    <property type="evidence" value="ECO:0007669"/>
    <property type="project" value="InterPro"/>
</dbReference>
<dbReference type="WBParaSite" id="ECPE_0001089801-mRNA-1">
    <property type="protein sequence ID" value="ECPE_0001089801-mRNA-1"/>
    <property type="gene ID" value="ECPE_0001089801"/>
</dbReference>
<reference evidence="4 5" key="2">
    <citation type="submission" date="2018-11" db="EMBL/GenBank/DDBJ databases">
        <authorList>
            <consortium name="Pathogen Informatics"/>
        </authorList>
    </citation>
    <scope>NUCLEOTIDE SEQUENCE [LARGE SCALE GENOMIC DNA]</scope>
    <source>
        <strain evidence="4 5">Egypt</strain>
    </source>
</reference>
<dbReference type="InterPro" id="IPR022712">
    <property type="entry name" value="Beta_Casp"/>
</dbReference>
<dbReference type="InterPro" id="IPR001279">
    <property type="entry name" value="Metallo-B-lactamas"/>
</dbReference>
<dbReference type="AlphaFoldDB" id="A0A183AV79"/>
<keyword evidence="1" id="KW-0507">mRNA processing</keyword>
<protein>
    <recommendedName>
        <fullName evidence="1">Cleavage and polyadenylation specificity factor subunit 2</fullName>
    </recommendedName>
    <alternativeName>
        <fullName evidence="1">Cleavage and polyadenylation specificity factor 100 kDa subunit</fullName>
    </alternativeName>
</protein>
<dbReference type="Gene3D" id="3.40.50.10890">
    <property type="match status" value="1"/>
</dbReference>
<dbReference type="PANTHER" id="PTHR45922">
    <property type="entry name" value="CLEAVAGE AND POLYADENYLATION SPECIFICITY FACTOR SUBUNIT 2"/>
    <property type="match status" value="1"/>
</dbReference>
<evidence type="ECO:0000256" key="2">
    <source>
        <dbReference type="SAM" id="MobiDB-lite"/>
    </source>
</evidence>
<dbReference type="Proteomes" id="UP000272942">
    <property type="component" value="Unassembled WGS sequence"/>
</dbReference>
<feature type="domain" description="Beta-Casp" evidence="3">
    <location>
        <begin position="150"/>
        <end position="287"/>
    </location>
</feature>
<dbReference type="OrthoDB" id="64353at2759"/>
<gene>
    <name evidence="4" type="ORF">ECPE_LOCUS10864</name>
</gene>
<sequence length="616" mass="68256">MGQLTLYDFFQSKFAVQDFSVFSLDDVDAAFDLVTQVKYQQTINLHGRGRGLCITPLPSGHTLGGTIWKLVKEDVDIVYAVDFNHKKERHLNGATFDACMRPHLLILDASNALYVHPRRKDRDEHLRQCILKSLRRGGNVLVTVDTAGRSLEIAHFLEQCWLNQDSGLMAYGLAMLNFVTYNVVDFARSMVEWMSEKVMRTFEDQRTNPFHFRHMQLCHTLEQLDAVPEPKVVLATLSDLSCGYARQLFAEWADNDLNTVILTSRDTCSPVPVNTDDPETSLLTRLIGLATGDPAAQNNLTRSSTGTLILPFSLSQRLTLDQIERMENELPRLRNLVQSDDDHLEPTTEVPMMEDTVASEVAPREDVPSPTTVGSQSTFTGNVSRGSTEVAETRSDNVDSSSVVTSPSATKSASISTTSVVVTSTGPTPLFTCSASQSERDIVSGSGSRLLVSQLSVNRSAIQPASGLPPDSPILTGFSSQLTFGRHQPGYDIYPGLHNHAGGQFFRMAKRTQLLFPQTDRKVHWDEYGGHVDRDIFASNERPPMVITEGKHKGSKPPTTVPIESDPTNLLPSTLLNSLTAKGLHLDDIEKTRCVTHQLEIPLRCELLFLDYEVNA</sequence>
<dbReference type="Pfam" id="PF16661">
    <property type="entry name" value="Lactamase_B_6"/>
    <property type="match status" value="1"/>
</dbReference>
<dbReference type="InterPro" id="IPR036866">
    <property type="entry name" value="RibonucZ/Hydroxyglut_hydro"/>
</dbReference>
<keyword evidence="1" id="KW-0694">RNA-binding</keyword>
<evidence type="ECO:0000313" key="4">
    <source>
        <dbReference type="EMBL" id="VDP87744.1"/>
    </source>
</evidence>
<dbReference type="GO" id="GO:0003723">
    <property type="term" value="F:RNA binding"/>
    <property type="evidence" value="ECO:0007669"/>
    <property type="project" value="UniProtKB-KW"/>
</dbReference>
<keyword evidence="5" id="KW-1185">Reference proteome</keyword>
<dbReference type="InterPro" id="IPR027075">
    <property type="entry name" value="CPSF2"/>
</dbReference>
<dbReference type="SUPFAM" id="SSF56281">
    <property type="entry name" value="Metallo-hydrolase/oxidoreductase"/>
    <property type="match status" value="1"/>
</dbReference>
<feature type="compositionally biased region" description="Low complexity" evidence="2">
    <location>
        <begin position="398"/>
        <end position="410"/>
    </location>
</feature>
<dbReference type="Pfam" id="PF10996">
    <property type="entry name" value="Beta-Casp"/>
    <property type="match status" value="1"/>
</dbReference>
<dbReference type="SMART" id="SM01027">
    <property type="entry name" value="Beta-Casp"/>
    <property type="match status" value="1"/>
</dbReference>
<accession>A0A183AV79</accession>
<dbReference type="EMBL" id="UZAN01049827">
    <property type="protein sequence ID" value="VDP87744.1"/>
    <property type="molecule type" value="Genomic_DNA"/>
</dbReference>
<feature type="region of interest" description="Disordered" evidence="2">
    <location>
        <begin position="361"/>
        <end position="410"/>
    </location>
</feature>
<feature type="compositionally biased region" description="Polar residues" evidence="2">
    <location>
        <begin position="369"/>
        <end position="387"/>
    </location>
</feature>
<comment type="subcellular location">
    <subcellularLocation>
        <location evidence="1">Nucleus</location>
    </subcellularLocation>
</comment>
<evidence type="ECO:0000313" key="6">
    <source>
        <dbReference type="WBParaSite" id="ECPE_0001089801-mRNA-1"/>
    </source>
</evidence>
<evidence type="ECO:0000256" key="1">
    <source>
        <dbReference type="RuleBase" id="RU365006"/>
    </source>
</evidence>
<comment type="similarity">
    <text evidence="1">Belongs to the metallo-beta-lactamase superfamily. RNA-metabolizing metallo-beta-lactamase-like family. CPSF2/YSH1 subfamily.</text>
</comment>
<name>A0A183AV79_9TREM</name>